<dbReference type="InterPro" id="IPR014710">
    <property type="entry name" value="RmlC-like_jellyroll"/>
</dbReference>
<dbReference type="Gene3D" id="2.60.120.10">
    <property type="entry name" value="Jelly Rolls"/>
    <property type="match status" value="1"/>
</dbReference>
<organism evidence="2 3">
    <name type="scientific">Mobilitalea sibirica</name>
    <dbReference type="NCBI Taxonomy" id="1462919"/>
    <lineage>
        <taxon>Bacteria</taxon>
        <taxon>Bacillati</taxon>
        <taxon>Bacillota</taxon>
        <taxon>Clostridia</taxon>
        <taxon>Lachnospirales</taxon>
        <taxon>Lachnospiraceae</taxon>
        <taxon>Mobilitalea</taxon>
    </lineage>
</organism>
<name>A0A8J7HDC9_9FIRM</name>
<proteinExistence type="predicted"/>
<evidence type="ECO:0000313" key="2">
    <source>
        <dbReference type="EMBL" id="MBH1941902.1"/>
    </source>
</evidence>
<dbReference type="InterPro" id="IPR000595">
    <property type="entry name" value="cNMP-bd_dom"/>
</dbReference>
<protein>
    <submittedName>
        <fullName evidence="2">Cyclic nucleotide-binding domain-containing protein</fullName>
    </submittedName>
</protein>
<evidence type="ECO:0000313" key="3">
    <source>
        <dbReference type="Proteomes" id="UP000623269"/>
    </source>
</evidence>
<comment type="caution">
    <text evidence="2">The sequence shown here is derived from an EMBL/GenBank/DDBJ whole genome shotgun (WGS) entry which is preliminary data.</text>
</comment>
<accession>A0A8J7HDC9</accession>
<dbReference type="RefSeq" id="WP_197662150.1">
    <property type="nucleotide sequence ID" value="NZ_JAEAGR010000015.1"/>
</dbReference>
<dbReference type="InterPro" id="IPR018490">
    <property type="entry name" value="cNMP-bd_dom_sf"/>
</dbReference>
<dbReference type="SUPFAM" id="SSF51206">
    <property type="entry name" value="cAMP-binding domain-like"/>
    <property type="match status" value="1"/>
</dbReference>
<dbReference type="Pfam" id="PF00027">
    <property type="entry name" value="cNMP_binding"/>
    <property type="match status" value="1"/>
</dbReference>
<keyword evidence="3" id="KW-1185">Reference proteome</keyword>
<feature type="domain" description="Cyclic nucleotide-binding" evidence="1">
    <location>
        <begin position="12"/>
        <end position="87"/>
    </location>
</feature>
<dbReference type="Proteomes" id="UP000623269">
    <property type="component" value="Unassembled WGS sequence"/>
</dbReference>
<dbReference type="AlphaFoldDB" id="A0A8J7HDC9"/>
<reference evidence="2" key="1">
    <citation type="submission" date="2020-12" db="EMBL/GenBank/DDBJ databases">
        <title>M. sibirica DSM 26468T genome.</title>
        <authorList>
            <person name="Thieme N."/>
            <person name="Rettenmaier R."/>
            <person name="Zverlov V."/>
            <person name="Liebl W."/>
        </authorList>
    </citation>
    <scope>NUCLEOTIDE SEQUENCE</scope>
    <source>
        <strain evidence="2">DSM 26468</strain>
    </source>
</reference>
<sequence>MEWKINPNTVNQLAKGTVIFKEGDPVLSIVLLIKGRVILHNNGAKILLNSGTFLGLNDLYFGTYQSTYTAQDDSIVFVFTLNRVEDLESIISSNKEYNGFMVASLNKIIFELDQIYQDVIKHRTNLCRFITDNYSDYRKYAKKLGYEARTSEMIEALSETEYDIELIRNRIEYYKECHRLPMEVIKSFYSHGNSITIYQIEEQVDVINQLIGVLKELSKELAIMADCLVNDSNTCIYQLIAFLAIEVSHAGGDNSDIVDTMDNVIEEINKVEKLYDRKLGYKLSVNRKGMEEAYHILLTDKKGQNNSRYEDKNEAEDTSSKILSEMENSFQKIIGFAEISQDRAKEMEANIREFINLKDRMATDDNTRLIRKQLTDNYYELYLAVFLKAYSANEIPKIVDLFLKYGYADERLLTKEQLLNLYNLEDTRVDTSYNIYNIKDWLTLIYEGKKEPSKNEFDLEYPDMLLTLKKQGKLTERDVREWSEDRLRKLEYEIQNMFRYNNRTTNGQISTFVPILYKDTITNDLEKILVTGVKVINAMNELLNIDYSIFDREVLYSSKENNIVKEYIIKTVYPDIILMPVVGMNGVMWQDITGRKRDSCGRFLLPSFCEYGLTAILTRIFGRFRWEMCRTIEGTAWNDIKHKSLTSEYSDYLQFYRKNKELSEEKKEKIKLQIQKGRNSSREVFVLDYEQWIKYESRGAIKLNKPVREIMATYCPFSKEIRDKLIHQPMFEEAMARFIKDRQKKIRDIEARHRMLNKDQIELTKELIDTLNYYLDR</sequence>
<dbReference type="EMBL" id="JAEAGR010000015">
    <property type="protein sequence ID" value="MBH1941902.1"/>
    <property type="molecule type" value="Genomic_DNA"/>
</dbReference>
<evidence type="ECO:0000259" key="1">
    <source>
        <dbReference type="Pfam" id="PF00027"/>
    </source>
</evidence>
<gene>
    <name evidence="2" type="ORF">I5677_13445</name>
</gene>